<dbReference type="SUPFAM" id="SSF53474">
    <property type="entry name" value="alpha/beta-Hydrolases"/>
    <property type="match status" value="1"/>
</dbReference>
<dbReference type="EMBL" id="BAAAMU010000149">
    <property type="protein sequence ID" value="GAA1686466.1"/>
    <property type="molecule type" value="Genomic_DNA"/>
</dbReference>
<evidence type="ECO:0008006" key="3">
    <source>
        <dbReference type="Google" id="ProtNLM"/>
    </source>
</evidence>
<accession>A0ABP4TEZ4</accession>
<dbReference type="InterPro" id="IPR029058">
    <property type="entry name" value="AB_hydrolase_fold"/>
</dbReference>
<name>A0ABP4TEZ4_9ACTN</name>
<dbReference type="Proteomes" id="UP001500064">
    <property type="component" value="Unassembled WGS sequence"/>
</dbReference>
<protein>
    <recommendedName>
        <fullName evidence="3">Alpha/beta hydrolase</fullName>
    </recommendedName>
</protein>
<keyword evidence="2" id="KW-1185">Reference proteome</keyword>
<gene>
    <name evidence="1" type="ORF">GCM10009733_098920</name>
</gene>
<organism evidence="1 2">
    <name type="scientific">Nonomuraea maheshkhaliensis</name>
    <dbReference type="NCBI Taxonomy" id="419590"/>
    <lineage>
        <taxon>Bacteria</taxon>
        <taxon>Bacillati</taxon>
        <taxon>Actinomycetota</taxon>
        <taxon>Actinomycetes</taxon>
        <taxon>Streptosporangiales</taxon>
        <taxon>Streptosporangiaceae</taxon>
        <taxon>Nonomuraea</taxon>
    </lineage>
</organism>
<evidence type="ECO:0000313" key="2">
    <source>
        <dbReference type="Proteomes" id="UP001500064"/>
    </source>
</evidence>
<proteinExistence type="predicted"/>
<evidence type="ECO:0000313" key="1">
    <source>
        <dbReference type="EMBL" id="GAA1686466.1"/>
    </source>
</evidence>
<reference evidence="2" key="1">
    <citation type="journal article" date="2019" name="Int. J. Syst. Evol. Microbiol.">
        <title>The Global Catalogue of Microorganisms (GCM) 10K type strain sequencing project: providing services to taxonomists for standard genome sequencing and annotation.</title>
        <authorList>
            <consortium name="The Broad Institute Genomics Platform"/>
            <consortium name="The Broad Institute Genome Sequencing Center for Infectious Disease"/>
            <person name="Wu L."/>
            <person name="Ma J."/>
        </authorList>
    </citation>
    <scope>NUCLEOTIDE SEQUENCE [LARGE SCALE GENOMIC DNA]</scope>
    <source>
        <strain evidence="2">JCM 13929</strain>
    </source>
</reference>
<sequence>MCRSLSSDAACLRSVVLDSVQGPVVLVGHSYGGSVISVGVRGHVQSQVQVNVQR</sequence>
<comment type="caution">
    <text evidence="1">The sequence shown here is derived from an EMBL/GenBank/DDBJ whole genome shotgun (WGS) entry which is preliminary data.</text>
</comment>